<feature type="compositionally biased region" description="Low complexity" evidence="1">
    <location>
        <begin position="22"/>
        <end position="33"/>
    </location>
</feature>
<organism evidence="2 3">
    <name type="scientific">Dillenia turbinata</name>
    <dbReference type="NCBI Taxonomy" id="194707"/>
    <lineage>
        <taxon>Eukaryota</taxon>
        <taxon>Viridiplantae</taxon>
        <taxon>Streptophyta</taxon>
        <taxon>Embryophyta</taxon>
        <taxon>Tracheophyta</taxon>
        <taxon>Spermatophyta</taxon>
        <taxon>Magnoliopsida</taxon>
        <taxon>eudicotyledons</taxon>
        <taxon>Gunneridae</taxon>
        <taxon>Pentapetalae</taxon>
        <taxon>Dilleniales</taxon>
        <taxon>Dilleniaceae</taxon>
        <taxon>Dillenia</taxon>
    </lineage>
</organism>
<comment type="caution">
    <text evidence="2">The sequence shown here is derived from an EMBL/GenBank/DDBJ whole genome shotgun (WGS) entry which is preliminary data.</text>
</comment>
<name>A0AAN8Z7F6_9MAGN</name>
<gene>
    <name evidence="2" type="ORF">RJ641_005619</name>
</gene>
<feature type="compositionally biased region" description="Polar residues" evidence="1">
    <location>
        <begin position="125"/>
        <end position="136"/>
    </location>
</feature>
<feature type="compositionally biased region" description="Polar residues" evidence="1">
    <location>
        <begin position="1"/>
        <end position="13"/>
    </location>
</feature>
<feature type="compositionally biased region" description="Basic and acidic residues" evidence="1">
    <location>
        <begin position="106"/>
        <end position="117"/>
    </location>
</feature>
<feature type="region of interest" description="Disordered" evidence="1">
    <location>
        <begin position="99"/>
        <end position="136"/>
    </location>
</feature>
<proteinExistence type="predicted"/>
<dbReference type="PANTHER" id="PTHR33738">
    <property type="entry name" value="EMB|CAB82975.1"/>
    <property type="match status" value="1"/>
</dbReference>
<feature type="region of interest" description="Disordered" evidence="1">
    <location>
        <begin position="1"/>
        <end position="55"/>
    </location>
</feature>
<evidence type="ECO:0000313" key="2">
    <source>
        <dbReference type="EMBL" id="KAK6929414.1"/>
    </source>
</evidence>
<dbReference type="Proteomes" id="UP001370490">
    <property type="component" value="Unassembled WGS sequence"/>
</dbReference>
<dbReference type="AlphaFoldDB" id="A0AAN8Z7F6"/>
<feature type="compositionally biased region" description="Basic and acidic residues" evidence="1">
    <location>
        <begin position="36"/>
        <end position="46"/>
    </location>
</feature>
<evidence type="ECO:0000256" key="1">
    <source>
        <dbReference type="SAM" id="MobiDB-lite"/>
    </source>
</evidence>
<reference evidence="2 3" key="1">
    <citation type="submission" date="2023-12" db="EMBL/GenBank/DDBJ databases">
        <title>A high-quality genome assembly for Dillenia turbinata (Dilleniales).</title>
        <authorList>
            <person name="Chanderbali A."/>
        </authorList>
    </citation>
    <scope>NUCLEOTIDE SEQUENCE [LARGE SCALE GENOMIC DNA]</scope>
    <source>
        <strain evidence="2">LSX21</strain>
        <tissue evidence="2">Leaf</tissue>
    </source>
</reference>
<evidence type="ECO:0000313" key="3">
    <source>
        <dbReference type="Proteomes" id="UP001370490"/>
    </source>
</evidence>
<protein>
    <submittedName>
        <fullName evidence="2">Uncharacterized protein</fullName>
    </submittedName>
</protein>
<accession>A0AAN8Z7F6</accession>
<dbReference type="PANTHER" id="PTHR33738:SF21">
    <property type="entry name" value="TPRXL"/>
    <property type="match status" value="1"/>
</dbReference>
<keyword evidence="3" id="KW-1185">Reference proteome</keyword>
<dbReference type="EMBL" id="JBAMMX010000013">
    <property type="protein sequence ID" value="KAK6929414.1"/>
    <property type="molecule type" value="Genomic_DNA"/>
</dbReference>
<sequence>MDSSKQVRSSSITHDIFGPKDSSSSSTTSFFGSKVLGKDSFGKQDPRILTGNAKYATPDTHLQSIKGETGNLASKEKSYQNDTAESCYFSSSIYYGGQEVYSPNSRKAESRPIFNKDGEDDDSASRGNWWQGSLYY</sequence>